<dbReference type="Proteomes" id="UP001461341">
    <property type="component" value="Chromosome"/>
</dbReference>
<dbReference type="CDD" id="cd01045">
    <property type="entry name" value="Ferritin_like_AB"/>
    <property type="match status" value="1"/>
</dbReference>
<accession>A0ABZ2YDN4</accession>
<name>A0ABZ2YDN4_9BACT</name>
<dbReference type="InterPro" id="IPR009078">
    <property type="entry name" value="Ferritin-like_SF"/>
</dbReference>
<keyword evidence="3" id="KW-1185">Reference proteome</keyword>
<evidence type="ECO:0000313" key="2">
    <source>
        <dbReference type="EMBL" id="WZL77100.1"/>
    </source>
</evidence>
<gene>
    <name evidence="2" type="ORF">QBE54_05135</name>
</gene>
<dbReference type="EMBL" id="CP121689">
    <property type="protein sequence ID" value="WZL77100.1"/>
    <property type="molecule type" value="Genomic_DNA"/>
</dbReference>
<dbReference type="InterPro" id="IPR012347">
    <property type="entry name" value="Ferritin-like"/>
</dbReference>
<protein>
    <submittedName>
        <fullName evidence="2">Ferritin family protein</fullName>
    </submittedName>
</protein>
<dbReference type="Pfam" id="PF02915">
    <property type="entry name" value="Rubrerythrin"/>
    <property type="match status" value="1"/>
</dbReference>
<dbReference type="InterPro" id="IPR003251">
    <property type="entry name" value="Rr_diiron-bd_dom"/>
</dbReference>
<evidence type="ECO:0000313" key="3">
    <source>
        <dbReference type="Proteomes" id="UP001461341"/>
    </source>
</evidence>
<dbReference type="Gene3D" id="1.20.1260.10">
    <property type="match status" value="1"/>
</dbReference>
<dbReference type="SUPFAM" id="SSF47240">
    <property type="entry name" value="Ferritin-like"/>
    <property type="match status" value="1"/>
</dbReference>
<feature type="domain" description="Rubrerythrin diiron-binding" evidence="1">
    <location>
        <begin position="5"/>
        <end position="148"/>
    </location>
</feature>
<organism evidence="2 3">
    <name type="scientific">Thermatribacter velox</name>
    <dbReference type="NCBI Taxonomy" id="3039681"/>
    <lineage>
        <taxon>Bacteria</taxon>
        <taxon>Pseudomonadati</taxon>
        <taxon>Atribacterota</taxon>
        <taxon>Atribacteria</taxon>
        <taxon>Atribacterales</taxon>
        <taxon>Thermatribacteraceae</taxon>
        <taxon>Thermatribacter</taxon>
    </lineage>
</organism>
<dbReference type="RefSeq" id="WP_369019266.1">
    <property type="nucleotide sequence ID" value="NZ_CP121689.1"/>
</dbReference>
<evidence type="ECO:0000259" key="1">
    <source>
        <dbReference type="Pfam" id="PF02915"/>
    </source>
</evidence>
<reference evidence="2 3" key="1">
    <citation type="submission" date="2023-03" db="EMBL/GenBank/DDBJ databases">
        <title>Novel Species.</title>
        <authorList>
            <person name="Ma S."/>
        </authorList>
    </citation>
    <scope>NUCLEOTIDE SEQUENCE [LARGE SCALE GENOMIC DNA]</scope>
    <source>
        <strain evidence="2 3">B11</strain>
    </source>
</reference>
<sequence length="174" mass="20703">MELQELLQRALKMEEDGRNFYLEGAGRVKNQLAKEVLNHLADDELDHIERIKEGYERITKNEPFATKEIQGLKRSSREYFENIFTEAQKKSQELIKHEAEELDILKTALDLESKSHQFYSEQIGEQSDEQVKQFLDFLASEEYRHYNLIFNTIQYITNPTDWYYQEEKPIFEGG</sequence>
<proteinExistence type="predicted"/>